<evidence type="ECO:0000313" key="3">
    <source>
        <dbReference type="Proteomes" id="UP000298358"/>
    </source>
</evidence>
<organism evidence="2 3">
    <name type="scientific">Microbacterium paludicola</name>
    <dbReference type="NCBI Taxonomy" id="300019"/>
    <lineage>
        <taxon>Bacteria</taxon>
        <taxon>Bacillati</taxon>
        <taxon>Actinomycetota</taxon>
        <taxon>Actinomycetes</taxon>
        <taxon>Micrococcales</taxon>
        <taxon>Microbacteriaceae</taxon>
        <taxon>Microbacterium</taxon>
    </lineage>
</organism>
<dbReference type="SUPFAM" id="SSF140453">
    <property type="entry name" value="EsxAB dimer-like"/>
    <property type="match status" value="1"/>
</dbReference>
<proteinExistence type="predicted"/>
<name>A0A4Y9FSN6_9MICO</name>
<dbReference type="Gene3D" id="1.10.287.1060">
    <property type="entry name" value="ESAT-6-like"/>
    <property type="match status" value="1"/>
</dbReference>
<evidence type="ECO:0000313" key="2">
    <source>
        <dbReference type="EMBL" id="TFU32267.1"/>
    </source>
</evidence>
<reference evidence="2 3" key="1">
    <citation type="submission" date="2019-03" db="EMBL/GenBank/DDBJ databases">
        <title>Diversity of the mouse oral microbiome.</title>
        <authorList>
            <person name="Joseph S."/>
            <person name="Aduse-Opoku J."/>
            <person name="Curtis M."/>
            <person name="Wade W."/>
            <person name="Hashim A."/>
        </authorList>
    </citation>
    <scope>NUCLEOTIDE SEQUENCE [LARGE SCALE GENOMIC DNA]</scope>
    <source>
        <strain evidence="2 3">P1012</strain>
    </source>
</reference>
<dbReference type="OrthoDB" id="5119580at2"/>
<gene>
    <name evidence="2" type="ORF">E4U02_11360</name>
</gene>
<keyword evidence="1" id="KW-0175">Coiled coil</keyword>
<dbReference type="InterPro" id="IPR036689">
    <property type="entry name" value="ESAT-6-like_sf"/>
</dbReference>
<dbReference type="Proteomes" id="UP000298358">
    <property type="component" value="Unassembled WGS sequence"/>
</dbReference>
<dbReference type="EMBL" id="SPQB01000030">
    <property type="protein sequence ID" value="TFU32267.1"/>
    <property type="molecule type" value="Genomic_DNA"/>
</dbReference>
<feature type="coiled-coil region" evidence="1">
    <location>
        <begin position="62"/>
        <end position="89"/>
    </location>
</feature>
<sequence length="103" mass="11078">MAEQQADTTQLRNLTQTLQSLVEYCEALRAGAGGFAYMLPNEWQGPASQRFMGQFETWAAGAEGMRQAAEALKAQAEAAEAAYSSAIEAETSRWDQLSANLGG</sequence>
<dbReference type="RefSeq" id="WP_135114954.1">
    <property type="nucleotide sequence ID" value="NZ_JADGLL010000030.1"/>
</dbReference>
<keyword evidence="3" id="KW-1185">Reference proteome</keyword>
<accession>A0A4Y9FSN6</accession>
<comment type="caution">
    <text evidence="2">The sequence shown here is derived from an EMBL/GenBank/DDBJ whole genome shotgun (WGS) entry which is preliminary data.</text>
</comment>
<evidence type="ECO:0008006" key="4">
    <source>
        <dbReference type="Google" id="ProtNLM"/>
    </source>
</evidence>
<evidence type="ECO:0000256" key="1">
    <source>
        <dbReference type="SAM" id="Coils"/>
    </source>
</evidence>
<dbReference type="AlphaFoldDB" id="A0A4Y9FSN6"/>
<protein>
    <recommendedName>
        <fullName evidence="4">WXG100 family type VII secretion target</fullName>
    </recommendedName>
</protein>